<evidence type="ECO:0000313" key="4">
    <source>
        <dbReference type="Proteomes" id="UP000006727"/>
    </source>
</evidence>
<dbReference type="InterPro" id="IPR006735">
    <property type="entry name" value="Rtf2"/>
</dbReference>
<dbReference type="InParanoid" id="A0A7I4AQI7"/>
<evidence type="ECO:0000313" key="3">
    <source>
        <dbReference type="EnsemblPlants" id="Pp3c14_10930V3.3"/>
    </source>
</evidence>
<organism evidence="3 4">
    <name type="scientific">Physcomitrium patens</name>
    <name type="common">Spreading-leaved earth moss</name>
    <name type="synonym">Physcomitrella patens</name>
    <dbReference type="NCBI Taxonomy" id="3218"/>
    <lineage>
        <taxon>Eukaryota</taxon>
        <taxon>Viridiplantae</taxon>
        <taxon>Streptophyta</taxon>
        <taxon>Embryophyta</taxon>
        <taxon>Bryophyta</taxon>
        <taxon>Bryophytina</taxon>
        <taxon>Bryopsida</taxon>
        <taxon>Funariidae</taxon>
        <taxon>Funariales</taxon>
        <taxon>Funariaceae</taxon>
        <taxon>Physcomitrium</taxon>
    </lineage>
</organism>
<dbReference type="PROSITE" id="PS50053">
    <property type="entry name" value="UBIQUITIN_2"/>
    <property type="match status" value="1"/>
</dbReference>
<reference evidence="3 4" key="2">
    <citation type="journal article" date="2018" name="Plant J.">
        <title>The Physcomitrella patens chromosome-scale assembly reveals moss genome structure and evolution.</title>
        <authorList>
            <person name="Lang D."/>
            <person name="Ullrich K.K."/>
            <person name="Murat F."/>
            <person name="Fuchs J."/>
            <person name="Jenkins J."/>
            <person name="Haas F.B."/>
            <person name="Piednoel M."/>
            <person name="Gundlach H."/>
            <person name="Van Bel M."/>
            <person name="Meyberg R."/>
            <person name="Vives C."/>
            <person name="Morata J."/>
            <person name="Symeonidi A."/>
            <person name="Hiss M."/>
            <person name="Muchero W."/>
            <person name="Kamisugi Y."/>
            <person name="Saleh O."/>
            <person name="Blanc G."/>
            <person name="Decker E.L."/>
            <person name="van Gessel N."/>
            <person name="Grimwood J."/>
            <person name="Hayes R.D."/>
            <person name="Graham S.W."/>
            <person name="Gunter L.E."/>
            <person name="McDaniel S.F."/>
            <person name="Hoernstein S.N.W."/>
            <person name="Larsson A."/>
            <person name="Li F.W."/>
            <person name="Perroud P.F."/>
            <person name="Phillips J."/>
            <person name="Ranjan P."/>
            <person name="Rokshar D.S."/>
            <person name="Rothfels C.J."/>
            <person name="Schneider L."/>
            <person name="Shu S."/>
            <person name="Stevenson D.W."/>
            <person name="Thummler F."/>
            <person name="Tillich M."/>
            <person name="Villarreal Aguilar J.C."/>
            <person name="Widiez T."/>
            <person name="Wong G.K."/>
            <person name="Wymore A."/>
            <person name="Zhang Y."/>
            <person name="Zimmer A.D."/>
            <person name="Quatrano R.S."/>
            <person name="Mayer K.F.X."/>
            <person name="Goodstein D."/>
            <person name="Casacuberta J.M."/>
            <person name="Vandepoele K."/>
            <person name="Reski R."/>
            <person name="Cuming A.C."/>
            <person name="Tuskan G.A."/>
            <person name="Maumus F."/>
            <person name="Salse J."/>
            <person name="Schmutz J."/>
            <person name="Rensing S.A."/>
        </authorList>
    </citation>
    <scope>NUCLEOTIDE SEQUENCE [LARGE SCALE GENOMIC DNA]</scope>
    <source>
        <strain evidence="3 4">cv. Gransden 2004</strain>
    </source>
</reference>
<accession>A0A7I4AQI7</accession>
<dbReference type="InterPro" id="IPR000626">
    <property type="entry name" value="Ubiquitin-like_dom"/>
</dbReference>
<dbReference type="Proteomes" id="UP000006727">
    <property type="component" value="Chromosome 14"/>
</dbReference>
<reference evidence="3 4" key="1">
    <citation type="journal article" date="2008" name="Science">
        <title>The Physcomitrella genome reveals evolutionary insights into the conquest of land by plants.</title>
        <authorList>
            <person name="Rensing S."/>
            <person name="Lang D."/>
            <person name="Zimmer A."/>
            <person name="Terry A."/>
            <person name="Salamov A."/>
            <person name="Shapiro H."/>
            <person name="Nishiyama T."/>
            <person name="Perroud P.-F."/>
            <person name="Lindquist E."/>
            <person name="Kamisugi Y."/>
            <person name="Tanahashi T."/>
            <person name="Sakakibara K."/>
            <person name="Fujita T."/>
            <person name="Oishi K."/>
            <person name="Shin-I T."/>
            <person name="Kuroki Y."/>
            <person name="Toyoda A."/>
            <person name="Suzuki Y."/>
            <person name="Hashimoto A."/>
            <person name="Yamaguchi K."/>
            <person name="Sugano A."/>
            <person name="Kohara Y."/>
            <person name="Fujiyama A."/>
            <person name="Anterola A."/>
            <person name="Aoki S."/>
            <person name="Ashton N."/>
            <person name="Barbazuk W.B."/>
            <person name="Barker E."/>
            <person name="Bennetzen J."/>
            <person name="Bezanilla M."/>
            <person name="Blankenship R."/>
            <person name="Cho S.H."/>
            <person name="Dutcher S."/>
            <person name="Estelle M."/>
            <person name="Fawcett J.A."/>
            <person name="Gundlach H."/>
            <person name="Hanada K."/>
            <person name="Heyl A."/>
            <person name="Hicks K.A."/>
            <person name="Hugh J."/>
            <person name="Lohr M."/>
            <person name="Mayer K."/>
            <person name="Melkozernov A."/>
            <person name="Murata T."/>
            <person name="Nelson D."/>
            <person name="Pils B."/>
            <person name="Prigge M."/>
            <person name="Reiss B."/>
            <person name="Renner T."/>
            <person name="Rombauts S."/>
            <person name="Rushton P."/>
            <person name="Sanderfoot A."/>
            <person name="Schween G."/>
            <person name="Shiu S.-H."/>
            <person name="Stueber K."/>
            <person name="Theodoulou F.L."/>
            <person name="Tu H."/>
            <person name="Van de Peer Y."/>
            <person name="Verrier P.J."/>
            <person name="Waters E."/>
            <person name="Wood A."/>
            <person name="Yang L."/>
            <person name="Cove D."/>
            <person name="Cuming A."/>
            <person name="Hasebe M."/>
            <person name="Lucas S."/>
            <person name="Mishler D.B."/>
            <person name="Reski R."/>
            <person name="Grigoriev I."/>
            <person name="Quatrano R.S."/>
            <person name="Boore J.L."/>
        </authorList>
    </citation>
    <scope>NUCLEOTIDE SEQUENCE [LARGE SCALE GENOMIC DNA]</scope>
    <source>
        <strain evidence="3 4">cv. Gransden 2004</strain>
    </source>
</reference>
<dbReference type="CDD" id="cd17039">
    <property type="entry name" value="Ubl_ubiquitin_like"/>
    <property type="match status" value="1"/>
</dbReference>
<dbReference type="Gene3D" id="3.10.20.90">
    <property type="entry name" value="Phosphatidylinositol 3-kinase Catalytic Subunit, Chain A, domain 1"/>
    <property type="match status" value="1"/>
</dbReference>
<dbReference type="PANTHER" id="PTHR12775">
    <property type="entry name" value="PROTEIN C20ORF43 HOMOLOG"/>
    <property type="match status" value="1"/>
</dbReference>
<dbReference type="RefSeq" id="XP_024395688.1">
    <property type="nucleotide sequence ID" value="XM_024539920.2"/>
</dbReference>
<dbReference type="RefSeq" id="XP_024395687.1">
    <property type="nucleotide sequence ID" value="XM_024539919.2"/>
</dbReference>
<reference evidence="3" key="3">
    <citation type="submission" date="2020-12" db="UniProtKB">
        <authorList>
            <consortium name="EnsemblPlants"/>
        </authorList>
    </citation>
    <scope>IDENTIFICATION</scope>
</reference>
<feature type="region of interest" description="Disordered" evidence="1">
    <location>
        <begin position="299"/>
        <end position="344"/>
    </location>
</feature>
<keyword evidence="4" id="KW-1185">Reference proteome</keyword>
<gene>
    <name evidence="3" type="primary">LOC112291921</name>
</gene>
<dbReference type="InterPro" id="IPR027799">
    <property type="entry name" value="Rtf2_RING-finger"/>
</dbReference>
<dbReference type="Gramene" id="Pp3c14_10930V3.3">
    <property type="protein sequence ID" value="Pp3c14_10930V3.3"/>
    <property type="gene ID" value="Pp3c14_10930"/>
</dbReference>
<dbReference type="AlphaFoldDB" id="A0A7I4AQI7"/>
<dbReference type="SUPFAM" id="SSF54236">
    <property type="entry name" value="Ubiquitin-like"/>
    <property type="match status" value="1"/>
</dbReference>
<sequence>MKLWNKMVAMERISQYLNLPREAPEKTANLGGGAFAEGVSDEGSIRVLVSKGDGGTVAVRVDEEQTVGDLKSLVLPRSCVWDHVYLSFAGRPLADDARLVDCGIGNWSSLGFGVRVRGGGGDGGATGAESRDCYLNMYASKKPDKVDPNEIKLAKFTNCALSSEPLKPPCVIDFLGNIYNKEPVVHALLTKSLPKKLGYIKGLKDLITVHFTSIPGVSPDGDISGSKFQCPVTGLEVNGKFKFFALRKCGHVLSARALKEVSSASCAVCYVPFTELEKIPLNGSEDEVRLLRERMEAEKSMIQDKKPKKVKNGKLDTVEQSAGDSCKSTTEESRKLAKSSLHSGKRKGEVFPDLEVAQVRPKGSDLVVVTKKFKASDKLPENATKSVYASIFTSSSKGTFKETYSCRSLPLGRN</sequence>
<evidence type="ECO:0000256" key="1">
    <source>
        <dbReference type="SAM" id="MobiDB-lite"/>
    </source>
</evidence>
<dbReference type="GeneID" id="112291921"/>
<dbReference type="PANTHER" id="PTHR12775:SF2">
    <property type="entry name" value="REPLICATION TERMINATION FACTOR 2"/>
    <property type="match status" value="1"/>
</dbReference>
<feature type="compositionally biased region" description="Polar residues" evidence="1">
    <location>
        <begin position="318"/>
        <end position="328"/>
    </location>
</feature>
<dbReference type="CDD" id="cd16653">
    <property type="entry name" value="RING-like_Rtf2"/>
    <property type="match status" value="1"/>
</dbReference>
<evidence type="ECO:0000259" key="2">
    <source>
        <dbReference type="PROSITE" id="PS50053"/>
    </source>
</evidence>
<dbReference type="Pfam" id="PF04641">
    <property type="entry name" value="Rtf2"/>
    <property type="match status" value="1"/>
</dbReference>
<dbReference type="EMBL" id="ABEU02000014">
    <property type="status" value="NOT_ANNOTATED_CDS"/>
    <property type="molecule type" value="Genomic_DNA"/>
</dbReference>
<protein>
    <recommendedName>
        <fullName evidence="2">Ubiquitin-like domain-containing protein</fullName>
    </recommendedName>
</protein>
<dbReference type="InterPro" id="IPR029071">
    <property type="entry name" value="Ubiquitin-like_domsf"/>
</dbReference>
<proteinExistence type="predicted"/>
<dbReference type="EnsemblPlants" id="Pp3c14_10930V3.3">
    <property type="protein sequence ID" value="Pp3c14_10930V3.3"/>
    <property type="gene ID" value="Pp3c14_10930"/>
</dbReference>
<feature type="domain" description="Ubiquitin-like" evidence="2">
    <location>
        <begin position="45"/>
        <end position="119"/>
    </location>
</feature>
<dbReference type="GO" id="GO:0005634">
    <property type="term" value="C:nucleus"/>
    <property type="evidence" value="ECO:0000318"/>
    <property type="project" value="GO_Central"/>
</dbReference>
<dbReference type="FunCoup" id="A0A7I4AQI7">
    <property type="interactions" value="4012"/>
</dbReference>
<name>A0A7I4AQI7_PHYPA</name>